<keyword evidence="5 7" id="KW-0472">Membrane</keyword>
<feature type="domain" description="Putative host cell surface-exposed lipoprotein Ltp-like HTH region" evidence="9">
    <location>
        <begin position="177"/>
        <end position="210"/>
    </location>
</feature>
<dbReference type="GO" id="GO:0016020">
    <property type="term" value="C:membrane"/>
    <property type="evidence" value="ECO:0007669"/>
    <property type="project" value="UniProtKB-SubCell"/>
</dbReference>
<dbReference type="EMBL" id="CP076022">
    <property type="protein sequence ID" value="QWC11385.1"/>
    <property type="molecule type" value="Genomic_DNA"/>
</dbReference>
<proteinExistence type="predicted"/>
<evidence type="ECO:0000256" key="3">
    <source>
        <dbReference type="ARBA" id="ARBA00022729"/>
    </source>
</evidence>
<dbReference type="Pfam" id="PF07553">
    <property type="entry name" value="Lipoprotein_Ltp"/>
    <property type="match status" value="2"/>
</dbReference>
<dbReference type="InterPro" id="IPR050932">
    <property type="entry name" value="TM2D1-3-like"/>
</dbReference>
<evidence type="ECO:0000313" key="11">
    <source>
        <dbReference type="Proteomes" id="UP000676885"/>
    </source>
</evidence>
<name>A0A975M7U7_9MICC</name>
<evidence type="ECO:0000256" key="6">
    <source>
        <dbReference type="ARBA" id="ARBA00023180"/>
    </source>
</evidence>
<keyword evidence="4 7" id="KW-1133">Transmembrane helix</keyword>
<evidence type="ECO:0000259" key="8">
    <source>
        <dbReference type="Pfam" id="PF05154"/>
    </source>
</evidence>
<keyword evidence="2 7" id="KW-0812">Transmembrane</keyword>
<dbReference type="KEGG" id="ajg:KKR91_07480"/>
<keyword evidence="6" id="KW-0325">Glycoprotein</keyword>
<comment type="subcellular location">
    <subcellularLocation>
        <location evidence="1">Membrane</location>
        <topology evidence="1">Multi-pass membrane protein</topology>
    </subcellularLocation>
</comment>
<dbReference type="Gene3D" id="1.10.10.10">
    <property type="entry name" value="Winged helix-like DNA-binding domain superfamily/Winged helix DNA-binding domain"/>
    <property type="match status" value="2"/>
</dbReference>
<feature type="transmembrane region" description="Helical" evidence="7">
    <location>
        <begin position="80"/>
        <end position="103"/>
    </location>
</feature>
<dbReference type="RefSeq" id="WP_210231062.1">
    <property type="nucleotide sequence ID" value="NZ_CP076022.1"/>
</dbReference>
<feature type="domain" description="TM2" evidence="8">
    <location>
        <begin position="7"/>
        <end position="55"/>
    </location>
</feature>
<evidence type="ECO:0000256" key="4">
    <source>
        <dbReference type="ARBA" id="ARBA00022989"/>
    </source>
</evidence>
<dbReference type="Proteomes" id="UP000676885">
    <property type="component" value="Chromosome"/>
</dbReference>
<evidence type="ECO:0000256" key="2">
    <source>
        <dbReference type="ARBA" id="ARBA00022692"/>
    </source>
</evidence>
<accession>A0A975M7U7</accession>
<organism evidence="10 11">
    <name type="scientific">Arthrobacter jiangjiafuii</name>
    <dbReference type="NCBI Taxonomy" id="2817475"/>
    <lineage>
        <taxon>Bacteria</taxon>
        <taxon>Bacillati</taxon>
        <taxon>Actinomycetota</taxon>
        <taxon>Actinomycetes</taxon>
        <taxon>Micrococcales</taxon>
        <taxon>Micrococcaceae</taxon>
        <taxon>Arthrobacter</taxon>
    </lineage>
</organism>
<sequence>MSNAISPKSFVLTWILSLFLGGLGIDRFYLGKVGTGILKLLTFGGFGIWTLVDLIITLTGNQKDKQGRPLAGYKENKKTALITTLALWAVSFILSIIVIPMTMNSIASRLGPQPPVPGQSDWYMSPEASPVAVPESTSGVGVLTPVPEVTEMPLMPEGIVIDPSAPQEFQDAMAHSSAYISLAMSKAEIYDKLGFAGYSPEAAQYVIDNLDVDYKQHALQNAQSYKDGWNKTNEEIYDQLVSEYGEQFTPEEADYAIANLK</sequence>
<feature type="domain" description="Putative host cell surface-exposed lipoprotein Ltp-like HTH region" evidence="9">
    <location>
        <begin position="213"/>
        <end position="260"/>
    </location>
</feature>
<dbReference type="InterPro" id="IPR007829">
    <property type="entry name" value="TM2"/>
</dbReference>
<dbReference type="InterPro" id="IPR011434">
    <property type="entry name" value="Ltp-like_HTH"/>
</dbReference>
<evidence type="ECO:0000256" key="1">
    <source>
        <dbReference type="ARBA" id="ARBA00004141"/>
    </source>
</evidence>
<evidence type="ECO:0000256" key="7">
    <source>
        <dbReference type="SAM" id="Phobius"/>
    </source>
</evidence>
<gene>
    <name evidence="10" type="ORF">KKR91_07480</name>
</gene>
<keyword evidence="3" id="KW-0732">Signal</keyword>
<evidence type="ECO:0000256" key="5">
    <source>
        <dbReference type="ARBA" id="ARBA00023136"/>
    </source>
</evidence>
<dbReference type="Pfam" id="PF05154">
    <property type="entry name" value="TM2"/>
    <property type="match status" value="1"/>
</dbReference>
<dbReference type="PANTHER" id="PTHR21016:SF7">
    <property type="entry name" value="TM2 DOMAIN-CONTAINING PROTEIN 3"/>
    <property type="match status" value="1"/>
</dbReference>
<keyword evidence="11" id="KW-1185">Reference proteome</keyword>
<keyword evidence="10" id="KW-0449">Lipoprotein</keyword>
<dbReference type="AlphaFoldDB" id="A0A975M7U7"/>
<evidence type="ECO:0000313" key="10">
    <source>
        <dbReference type="EMBL" id="QWC11385.1"/>
    </source>
</evidence>
<protein>
    <submittedName>
        <fullName evidence="10">Ltp family lipoprotein</fullName>
    </submittedName>
</protein>
<dbReference type="PANTHER" id="PTHR21016">
    <property type="entry name" value="BETA-AMYLOID BINDING PROTEIN-RELATED"/>
    <property type="match status" value="1"/>
</dbReference>
<evidence type="ECO:0000259" key="9">
    <source>
        <dbReference type="Pfam" id="PF07553"/>
    </source>
</evidence>
<dbReference type="InterPro" id="IPR036388">
    <property type="entry name" value="WH-like_DNA-bd_sf"/>
</dbReference>
<feature type="transmembrane region" description="Helical" evidence="7">
    <location>
        <begin position="40"/>
        <end position="59"/>
    </location>
</feature>
<reference evidence="10 11" key="1">
    <citation type="submission" date="2021-05" db="EMBL/GenBank/DDBJ databases">
        <title>Novel species in genus Arthrobacter.</title>
        <authorList>
            <person name="Zhang G."/>
        </authorList>
    </citation>
    <scope>NUCLEOTIDE SEQUENCE [LARGE SCALE GENOMIC DNA]</scope>
    <source>
        <strain evidence="11">zg-ZUI227</strain>
    </source>
</reference>